<dbReference type="Gene3D" id="3.40.50.300">
    <property type="entry name" value="P-loop containing nucleotide triphosphate hydrolases"/>
    <property type="match status" value="2"/>
</dbReference>
<gene>
    <name evidence="3" type="ORF">HT576_09145</name>
</gene>
<accession>A0A8J8GL32</accession>
<dbReference type="RefSeq" id="WP_174701849.1">
    <property type="nucleotide sequence ID" value="NZ_JABURA010000001.1"/>
</dbReference>
<dbReference type="AlphaFoldDB" id="A0A8J8GL32"/>
<dbReference type="InterPro" id="IPR027417">
    <property type="entry name" value="P-loop_NTPase"/>
</dbReference>
<sequence>MAWIGDDEDTPSREELAELQEMLELVGLSAEKIKQILSMAAMDRDAYGSFVEMYRPQVEEIESRDTYYDWDYPFESYDGDFRIGTNPEGQPVGLTREQLNEHMLIVGRTGAGKTTLFYNLMDECAGMDLPFLVFDFKNDYRHLAEHRDLLVVNWRDLKFNPLQPPPGVRTARWAEVMADTWTHAMGLWKASRGYFIRKLRELYRFYDTEAGEWPSLFELLELVRADEIPYASPRYRYKERLDNRLTGMTGFSGEVFDCSQSYPFEEFLDRNVVVELQEPIEDVQVFVVEALLTWIFYYRVAQGHRQGLRHVVLFDEAKHVFDVNRERDSDSPNPPISTLMGQVREFGEALIVADHEPSKLSDSLKANTNAKLWMSLGSGKDTDEMAQTFGLDAEETEYTRTFEKGEALLKLADRDPVPVALPDYQLEKSMTETEIRERMRSELDSLDWAERMQPSLFQSEVGEDSSGDEPTEQDENAGDGDDDEPDAVAEALLVSIVEEPFLSVSERYDMVGVGSKKGTAAKEELVALDLVSEETVRNGKRGKNPTLLELTEKGHTVLEDRGYDVPGTGRRGIEHRYWQHQIKEFYESDGFDVEIEHAVGSESIDVYVERGVVSIAVEVARSAWHEVENIRKCLDYEVNRVEVVYLEDSVRDQIRSAVEDEFGGVPDLVEFVPVSEYV</sequence>
<feature type="domain" description="Helicase HerA central" evidence="2">
    <location>
        <begin position="88"/>
        <end position="160"/>
    </location>
</feature>
<dbReference type="InterPro" id="IPR002789">
    <property type="entry name" value="HerA_central"/>
</dbReference>
<dbReference type="EMBL" id="JABURA010000001">
    <property type="protein sequence ID" value="NUB91185.1"/>
    <property type="molecule type" value="Genomic_DNA"/>
</dbReference>
<evidence type="ECO:0000259" key="2">
    <source>
        <dbReference type="Pfam" id="PF01935"/>
    </source>
</evidence>
<organism evidence="3 4">
    <name type="scientific">Haloterrigena gelatinilytica</name>
    <dbReference type="NCBI Taxonomy" id="2741724"/>
    <lineage>
        <taxon>Archaea</taxon>
        <taxon>Methanobacteriati</taxon>
        <taxon>Methanobacteriota</taxon>
        <taxon>Stenosarchaea group</taxon>
        <taxon>Halobacteria</taxon>
        <taxon>Halobacteriales</taxon>
        <taxon>Natrialbaceae</taxon>
        <taxon>Haloterrigena</taxon>
    </lineage>
</organism>
<dbReference type="Pfam" id="PF01935">
    <property type="entry name" value="DUF87"/>
    <property type="match status" value="1"/>
</dbReference>
<dbReference type="PANTHER" id="PTHR30121">
    <property type="entry name" value="UNCHARACTERIZED PROTEIN YJGR-RELATED"/>
    <property type="match status" value="1"/>
</dbReference>
<feature type="region of interest" description="Disordered" evidence="1">
    <location>
        <begin position="459"/>
        <end position="485"/>
    </location>
</feature>
<dbReference type="PANTHER" id="PTHR30121:SF6">
    <property type="entry name" value="SLR6007 PROTEIN"/>
    <property type="match status" value="1"/>
</dbReference>
<dbReference type="GO" id="GO:0005524">
    <property type="term" value="F:ATP binding"/>
    <property type="evidence" value="ECO:0007669"/>
    <property type="project" value="UniProtKB-KW"/>
</dbReference>
<keyword evidence="3" id="KW-0067">ATP-binding</keyword>
<proteinExistence type="predicted"/>
<evidence type="ECO:0000313" key="3">
    <source>
        <dbReference type="EMBL" id="NUB91185.1"/>
    </source>
</evidence>
<evidence type="ECO:0000256" key="1">
    <source>
        <dbReference type="SAM" id="MobiDB-lite"/>
    </source>
</evidence>
<name>A0A8J8GL32_9EURY</name>
<comment type="caution">
    <text evidence="3">The sequence shown here is derived from an EMBL/GenBank/DDBJ whole genome shotgun (WGS) entry which is preliminary data.</text>
</comment>
<dbReference type="SUPFAM" id="SSF52540">
    <property type="entry name" value="P-loop containing nucleoside triphosphate hydrolases"/>
    <property type="match status" value="1"/>
</dbReference>
<keyword evidence="3" id="KW-0547">Nucleotide-binding</keyword>
<dbReference type="Proteomes" id="UP000728647">
    <property type="component" value="Unassembled WGS sequence"/>
</dbReference>
<protein>
    <submittedName>
        <fullName evidence="3">ATP-binding protein</fullName>
    </submittedName>
</protein>
<dbReference type="OrthoDB" id="10575at2157"/>
<reference evidence="3" key="1">
    <citation type="submission" date="2020-06" db="EMBL/GenBank/DDBJ databases">
        <title>Haloterrigena sp. nov., an extremely halophilic archaeon isolated from a saline sediment.</title>
        <authorList>
            <person name="Liu B.-B."/>
        </authorList>
    </citation>
    <scope>NUCLEOTIDE SEQUENCE</scope>
    <source>
        <strain evidence="3">SYSU A121-1</strain>
    </source>
</reference>
<evidence type="ECO:0000313" key="4">
    <source>
        <dbReference type="Proteomes" id="UP000728647"/>
    </source>
</evidence>
<dbReference type="InterPro" id="IPR051162">
    <property type="entry name" value="T4SS_component"/>
</dbReference>
<feature type="compositionally biased region" description="Acidic residues" evidence="1">
    <location>
        <begin position="461"/>
        <end position="485"/>
    </location>
</feature>